<dbReference type="InterPro" id="IPR024986">
    <property type="entry name" value="Nipped-B_C"/>
</dbReference>
<dbReference type="PROSITE" id="PS50016">
    <property type="entry name" value="ZF_PHD_2"/>
    <property type="match status" value="1"/>
</dbReference>
<accession>A0A6B2KW35</accession>
<dbReference type="InterPro" id="IPR001965">
    <property type="entry name" value="Znf_PHD"/>
</dbReference>
<dbReference type="PANTHER" id="PTHR21704">
    <property type="entry name" value="NIPPED-B-LIKE PROTEIN DELANGIN SCC2-RELATED"/>
    <property type="match status" value="1"/>
</dbReference>
<reference evidence="8" key="1">
    <citation type="journal article" date="2020" name="J. Eukaryot. Microbiol.">
        <title>De novo Sequencing, Assembly and Annotation of the Transcriptome for the Free-Living Testate Amoeba Arcella intermedia.</title>
        <authorList>
            <person name="Ribeiro G.M."/>
            <person name="Porfirio-Sousa A.L."/>
            <person name="Maurer-Alcala X.X."/>
            <person name="Katz L.A."/>
            <person name="Lahr D.J.G."/>
        </authorList>
    </citation>
    <scope>NUCLEOTIDE SEQUENCE</scope>
</reference>
<proteinExistence type="inferred from homology"/>
<dbReference type="SUPFAM" id="SSF48371">
    <property type="entry name" value="ARM repeat"/>
    <property type="match status" value="1"/>
</dbReference>
<dbReference type="GO" id="GO:0071169">
    <property type="term" value="P:establishment of protein localization to chromatin"/>
    <property type="evidence" value="ECO:0007669"/>
    <property type="project" value="TreeGrafter"/>
</dbReference>
<evidence type="ECO:0000256" key="1">
    <source>
        <dbReference type="ARBA" id="ARBA00022723"/>
    </source>
</evidence>
<dbReference type="GO" id="GO:0090694">
    <property type="term" value="C:Scc2-Scc4 cohesin loading complex"/>
    <property type="evidence" value="ECO:0007669"/>
    <property type="project" value="TreeGrafter"/>
</dbReference>
<dbReference type="GO" id="GO:0140588">
    <property type="term" value="P:chromatin looping"/>
    <property type="evidence" value="ECO:0007669"/>
    <property type="project" value="InterPro"/>
</dbReference>
<dbReference type="GO" id="GO:1990414">
    <property type="term" value="P:replication-born double-strand break repair via sister chromatid exchange"/>
    <property type="evidence" value="ECO:0007669"/>
    <property type="project" value="TreeGrafter"/>
</dbReference>
<evidence type="ECO:0000256" key="3">
    <source>
        <dbReference type="ARBA" id="ARBA00022833"/>
    </source>
</evidence>
<feature type="compositionally biased region" description="Basic residues" evidence="6">
    <location>
        <begin position="1444"/>
        <end position="1463"/>
    </location>
</feature>
<sequence>MESIEPLSPLLLSDLHSEVLKLRQQELLQTADSEDLKNLIYVLDFQIQLSTKITLKNPKESSKHEEEELRKYVLVMSGFEATLILFNIMITKYLPKVFLMEEPIENALILCKHQLRNYIFPFYDPTKEKSEESDDSKKHKKHKKNKFLEHPSSILRKITEILDKITLLIRQEMLPDSIILDATAITLPTFFVEGIYSTQLSALNVIRAIFSRYPKHRGMILDDLFNDLIKLPTSKRDLRNYQLVDQKKSIQMVSALLMHCIQCSAGIPKEKDSDNESEGVNSYTVAIMCANNFIQSFMKNCISTNTAQSNKEKEAEYRTILSNLVEDLLTTLNLPEWPSSELLLSVLGRNLVQNVVKKDTNEALRMLSIQLLGTIASRVQQDVILCKESTLFVFPKARKLNEDGSVVGGEIDECICKQTIEGISTASMIDCDRCRRWFHCECVAVDQVNPPKTWYCDPCLILRQINQHKKQLHDPLAPPQLRPIVSDTIEEISDEEIDIKEENDSKTKSRVERFKYPVIKQLILNYLAKKARLEPSCIFARQFLLSGWCYEDGDDKSNREYYESQWEANLSSADNFPSLSPDGTFQLLVQSLAGRALFKSFDSILVTILNILTETQIKYRVKGMKALTSIVEADPAILGDLRINTCVKSRFYDTSIAVRESAVDLVGKFILYRPEFAEQYYNSIVERILDKGLSVRKRVITILTKICEQQPNHVLIPRICSALVTRAHDEETTIRDLVSKTFKGLWFSTRKNSKEEIKNKVNQVVEVVTVVSERGNQGWFVDLLKEMVQQEMESRKGKSKSKSMTPISNTLALFCDCLVNNLLQYDDDLLHKSENKEVTKAETSRKIFTCILTIKLISSAYPIAIIKHLETLEPYIKSQSTDVEHTNLILNIISIMEIAVPLVDFPSSDFIDSLCKDLSTLLYSQGMPVIQAAVKCLYTVANLHKKLHLLESLFQSFITFLKNIKNKTMKPAQPNFQLSIIRALFTLGHICKWCDFDNDSWNHRKTSKEKKKGYGSHVESLFEEYVAFWGNEEVSIKVVVIMGLSQLFAPYPSILLRSNDILETAIDPTMNPRVKNQVLIALDDFLTDEEERMNLANKMVTEERIDADTGISGTTFQRILPKILALLSDTDPNIRSTGLNLVTHILKRALVHPIQCIEHLIALYTDENRQISDRAHRAVSIILEKDPKIMIGRLYEGVVLSYQFQMKLFGRYRAIEDVIGSSDKQATSIFGRLYSLIKATKSTRQSFLHIFLRFFETDSKNLDFLKFITAAIASLPFSLQEEPLYIIEQINNTIAFTGASLITSFAKIKQNPQKKKKNQKEYQLEKGKLFLGHLEDLKQACGILCLLRLKKFLKEFYSLSSAKILAFSSTDGKKTPIAKIPTDVDFVKVLHLNDIGIEGEWTGEHCLATFKMFKQEMNVDEMDYSVKPAKTRKRANTDPSQKKAPPKKKTKTAPKKNTKKKKRDTYASDSSSEVSSISSS</sequence>
<evidence type="ECO:0000259" key="7">
    <source>
        <dbReference type="PROSITE" id="PS50016"/>
    </source>
</evidence>
<evidence type="ECO:0000256" key="2">
    <source>
        <dbReference type="ARBA" id="ARBA00022771"/>
    </source>
</evidence>
<dbReference type="Gene3D" id="1.25.10.10">
    <property type="entry name" value="Leucine-rich Repeat Variant"/>
    <property type="match status" value="2"/>
</dbReference>
<comment type="subcellular location">
    <subcellularLocation>
        <location evidence="5">Nucleus</location>
    </subcellularLocation>
</comment>
<keyword evidence="5" id="KW-0677">Repeat</keyword>
<feature type="domain" description="PHD-type" evidence="7">
    <location>
        <begin position="411"/>
        <end position="462"/>
    </location>
</feature>
<dbReference type="InterPro" id="IPR019786">
    <property type="entry name" value="Zinc_finger_PHD-type_CS"/>
</dbReference>
<evidence type="ECO:0000256" key="5">
    <source>
        <dbReference type="RuleBase" id="RU364107"/>
    </source>
</evidence>
<organism evidence="8">
    <name type="scientific">Arcella intermedia</name>
    <dbReference type="NCBI Taxonomy" id="1963864"/>
    <lineage>
        <taxon>Eukaryota</taxon>
        <taxon>Amoebozoa</taxon>
        <taxon>Tubulinea</taxon>
        <taxon>Elardia</taxon>
        <taxon>Arcellinida</taxon>
        <taxon>Sphaerothecina</taxon>
        <taxon>Arcellidae</taxon>
        <taxon>Arcella</taxon>
    </lineage>
</organism>
<evidence type="ECO:0000256" key="4">
    <source>
        <dbReference type="PROSITE-ProRule" id="PRU00146"/>
    </source>
</evidence>
<dbReference type="Gene3D" id="3.30.40.10">
    <property type="entry name" value="Zinc/RING finger domain, C3HC4 (zinc finger)"/>
    <property type="match status" value="1"/>
</dbReference>
<dbReference type="PROSITE" id="PS01359">
    <property type="entry name" value="ZF_PHD_1"/>
    <property type="match status" value="1"/>
</dbReference>
<dbReference type="InterPro" id="IPR016024">
    <property type="entry name" value="ARM-type_fold"/>
</dbReference>
<feature type="region of interest" description="Disordered" evidence="6">
    <location>
        <begin position="1424"/>
        <end position="1480"/>
    </location>
</feature>
<dbReference type="CDD" id="cd23958">
    <property type="entry name" value="SCC2"/>
    <property type="match status" value="1"/>
</dbReference>
<keyword evidence="3" id="KW-0862">Zinc</keyword>
<dbReference type="GO" id="GO:0008270">
    <property type="term" value="F:zinc ion binding"/>
    <property type="evidence" value="ECO:0007669"/>
    <property type="project" value="UniProtKB-KW"/>
</dbReference>
<dbReference type="SUPFAM" id="SSF57903">
    <property type="entry name" value="FYVE/PHD zinc finger"/>
    <property type="match status" value="1"/>
</dbReference>
<comment type="similarity">
    <text evidence="5">Belongs to the SCC2/Nipped-B family.</text>
</comment>
<dbReference type="InterPro" id="IPR013083">
    <property type="entry name" value="Znf_RING/FYVE/PHD"/>
</dbReference>
<dbReference type="Pfam" id="PF12830">
    <property type="entry name" value="Nipped-B_C"/>
    <property type="match status" value="1"/>
</dbReference>
<dbReference type="EMBL" id="GIBP01000054">
    <property type="protein sequence ID" value="NDV29023.1"/>
    <property type="molecule type" value="Transcribed_RNA"/>
</dbReference>
<dbReference type="Pfam" id="PF20168">
    <property type="entry name" value="PDS5"/>
    <property type="match status" value="1"/>
</dbReference>
<protein>
    <recommendedName>
        <fullName evidence="5">Sister chromatid cohesion protein</fullName>
    </recommendedName>
</protein>
<evidence type="ECO:0000256" key="6">
    <source>
        <dbReference type="SAM" id="MobiDB-lite"/>
    </source>
</evidence>
<dbReference type="PANTHER" id="PTHR21704:SF18">
    <property type="entry name" value="NIPPED-B-LIKE PROTEIN"/>
    <property type="match status" value="1"/>
</dbReference>
<keyword evidence="2 4" id="KW-0863">Zinc-finger</keyword>
<keyword evidence="5" id="KW-0131">Cell cycle</keyword>
<name>A0A6B2KW35_9EUKA</name>
<dbReference type="GO" id="GO:0003682">
    <property type="term" value="F:chromatin binding"/>
    <property type="evidence" value="ECO:0007669"/>
    <property type="project" value="TreeGrafter"/>
</dbReference>
<dbReference type="SMART" id="SM00249">
    <property type="entry name" value="PHD"/>
    <property type="match status" value="1"/>
</dbReference>
<feature type="compositionally biased region" description="Low complexity" evidence="6">
    <location>
        <begin position="1468"/>
        <end position="1480"/>
    </location>
</feature>
<dbReference type="InterPro" id="IPR011989">
    <property type="entry name" value="ARM-like"/>
</dbReference>
<keyword evidence="5" id="KW-0539">Nucleus</keyword>
<dbReference type="InterPro" id="IPR011011">
    <property type="entry name" value="Znf_FYVE_PHD"/>
</dbReference>
<dbReference type="GO" id="GO:0061775">
    <property type="term" value="F:cohesin loader activity"/>
    <property type="evidence" value="ECO:0007669"/>
    <property type="project" value="InterPro"/>
</dbReference>
<dbReference type="InterPro" id="IPR033031">
    <property type="entry name" value="Scc2/Nipped-B"/>
</dbReference>
<dbReference type="GO" id="GO:0034087">
    <property type="term" value="P:establishment of mitotic sister chromatid cohesion"/>
    <property type="evidence" value="ECO:0007669"/>
    <property type="project" value="TreeGrafter"/>
</dbReference>
<evidence type="ECO:0000313" key="8">
    <source>
        <dbReference type="EMBL" id="NDV29023.1"/>
    </source>
</evidence>
<dbReference type="InterPro" id="IPR019787">
    <property type="entry name" value="Znf_PHD-finger"/>
</dbReference>
<keyword evidence="1" id="KW-0479">Metal-binding</keyword>
<dbReference type="GO" id="GO:0010468">
    <property type="term" value="P:regulation of gene expression"/>
    <property type="evidence" value="ECO:0007669"/>
    <property type="project" value="InterPro"/>
</dbReference>